<evidence type="ECO:0000313" key="2">
    <source>
        <dbReference type="Proteomes" id="UP000279259"/>
    </source>
</evidence>
<dbReference type="Proteomes" id="UP000279259">
    <property type="component" value="Unassembled WGS sequence"/>
</dbReference>
<gene>
    <name evidence="1" type="ORF">EHS25_001855</name>
</gene>
<name>A0A427YFA7_9TREE</name>
<protein>
    <submittedName>
        <fullName evidence="1">Uncharacterized protein</fullName>
    </submittedName>
</protein>
<sequence>MRGRPLDHVIYVMDHTIVDDVQVFTLYGLLKHDEAIFGERDDRRQQVLGDRQPAAFSSGVTRTEIGVLKAQLQHRRIVTQDGIAVTYSLTWTAIAGGVDH</sequence>
<accession>A0A427YFA7</accession>
<keyword evidence="2" id="KW-1185">Reference proteome</keyword>
<proteinExistence type="predicted"/>
<reference evidence="1 2" key="1">
    <citation type="submission" date="2018-11" db="EMBL/GenBank/DDBJ databases">
        <title>Genome sequence of Saitozyma podzolica DSM 27192.</title>
        <authorList>
            <person name="Aliyu H."/>
            <person name="Gorte O."/>
            <person name="Ochsenreither K."/>
        </authorList>
    </citation>
    <scope>NUCLEOTIDE SEQUENCE [LARGE SCALE GENOMIC DNA]</scope>
    <source>
        <strain evidence="1 2">DSM 27192</strain>
    </source>
</reference>
<dbReference type="EMBL" id="RSCD01000012">
    <property type="protein sequence ID" value="RSH89869.1"/>
    <property type="molecule type" value="Genomic_DNA"/>
</dbReference>
<evidence type="ECO:0000313" key="1">
    <source>
        <dbReference type="EMBL" id="RSH89869.1"/>
    </source>
</evidence>
<organism evidence="1 2">
    <name type="scientific">Saitozyma podzolica</name>
    <dbReference type="NCBI Taxonomy" id="1890683"/>
    <lineage>
        <taxon>Eukaryota</taxon>
        <taxon>Fungi</taxon>
        <taxon>Dikarya</taxon>
        <taxon>Basidiomycota</taxon>
        <taxon>Agaricomycotina</taxon>
        <taxon>Tremellomycetes</taxon>
        <taxon>Tremellales</taxon>
        <taxon>Trimorphomycetaceae</taxon>
        <taxon>Saitozyma</taxon>
    </lineage>
</organism>
<comment type="caution">
    <text evidence="1">The sequence shown here is derived from an EMBL/GenBank/DDBJ whole genome shotgun (WGS) entry which is preliminary data.</text>
</comment>
<dbReference type="AlphaFoldDB" id="A0A427YFA7"/>